<sequence length="138" mass="15973">MKIKIPTQAELKPLYDEAVEGQTEAQWMETFLAAVAKMLRKNPLWYRAYGIYWWGLKQMLIERDLISSDFIDAEWAEKVQYEQPAYHLLAAFAYHDERQDIGALEDDTHVIELEDGAIDSYVLIDEDFELVAVANAIS</sequence>
<gene>
    <name evidence="1" type="ORF">H735_22055</name>
</gene>
<comment type="caution">
    <text evidence="1">The sequence shown here is derived from an EMBL/GenBank/DDBJ whole genome shotgun (WGS) entry which is preliminary data.</text>
</comment>
<name>A0A0C1ZD83_9VIBR</name>
<organism evidence="1 2">
    <name type="scientific">Vibrio owensii CAIM 1854 = LMG 25443</name>
    <dbReference type="NCBI Taxonomy" id="1229493"/>
    <lineage>
        <taxon>Bacteria</taxon>
        <taxon>Pseudomonadati</taxon>
        <taxon>Pseudomonadota</taxon>
        <taxon>Gammaproteobacteria</taxon>
        <taxon>Vibrionales</taxon>
        <taxon>Vibrionaceae</taxon>
        <taxon>Vibrio</taxon>
    </lineage>
</organism>
<dbReference type="PATRIC" id="fig|1229493.5.peg.3815"/>
<evidence type="ECO:0000313" key="2">
    <source>
        <dbReference type="Proteomes" id="UP000031586"/>
    </source>
</evidence>
<evidence type="ECO:0008006" key="3">
    <source>
        <dbReference type="Google" id="ProtNLM"/>
    </source>
</evidence>
<dbReference type="Proteomes" id="UP000031586">
    <property type="component" value="Unassembled WGS sequence"/>
</dbReference>
<dbReference type="RefSeq" id="WP_020195285.1">
    <property type="nucleotide sequence ID" value="NZ_BAOH01000018.1"/>
</dbReference>
<dbReference type="AlphaFoldDB" id="A0A0C1ZD83"/>
<proteinExistence type="predicted"/>
<protein>
    <recommendedName>
        <fullName evidence="3">Ulx</fullName>
    </recommendedName>
</protein>
<evidence type="ECO:0000313" key="1">
    <source>
        <dbReference type="EMBL" id="KIF50991.1"/>
    </source>
</evidence>
<dbReference type="EMBL" id="JPRD01000044">
    <property type="protein sequence ID" value="KIF50991.1"/>
    <property type="molecule type" value="Genomic_DNA"/>
</dbReference>
<reference evidence="1 2" key="1">
    <citation type="submission" date="2014-07" db="EMBL/GenBank/DDBJ databases">
        <title>Unique and conserved regions in Vibrio harveyi and related species in comparison with the shrimp pathogen Vibrio harveyi CAIM 1792.</title>
        <authorList>
            <person name="Espinoza-Valles I."/>
            <person name="Vora G."/>
            <person name="Leekitcharoenphon P."/>
            <person name="Ussery D."/>
            <person name="Hoj L."/>
            <person name="Gomez-Gil B."/>
        </authorList>
    </citation>
    <scope>NUCLEOTIDE SEQUENCE [LARGE SCALE GENOMIC DNA]</scope>
    <source>
        <strain evidence="2">CAIM 1854 / LMG 25443</strain>
    </source>
</reference>
<accession>A0A0C1ZD83</accession>